<proteinExistence type="predicted"/>
<feature type="compositionally biased region" description="Low complexity" evidence="1">
    <location>
        <begin position="606"/>
        <end position="616"/>
    </location>
</feature>
<feature type="region of interest" description="Disordered" evidence="1">
    <location>
        <begin position="281"/>
        <end position="323"/>
    </location>
</feature>
<dbReference type="CDD" id="cd20557">
    <property type="entry name" value="CYCLIN_ScPCL1-like"/>
    <property type="match status" value="1"/>
</dbReference>
<protein>
    <recommendedName>
        <fullName evidence="4">Cyclin N-terminal domain-containing protein</fullName>
    </recommendedName>
</protein>
<feature type="compositionally biased region" description="Low complexity" evidence="1">
    <location>
        <begin position="197"/>
        <end position="214"/>
    </location>
</feature>
<feature type="compositionally biased region" description="Low complexity" evidence="1">
    <location>
        <begin position="633"/>
        <end position="660"/>
    </location>
</feature>
<dbReference type="InParanoid" id="A0A409YVU1"/>
<evidence type="ECO:0008006" key="4">
    <source>
        <dbReference type="Google" id="ProtNLM"/>
    </source>
</evidence>
<dbReference type="SUPFAM" id="SSF47954">
    <property type="entry name" value="Cyclin-like"/>
    <property type="match status" value="1"/>
</dbReference>
<accession>A0A409YVU1</accession>
<sequence>MDRGSGKVTELADQGVIHLLTTRFLACSLHPSSPPIVSYVPGSLGVPLFEECRPLRNRTTYQQTVNHNDPRTELSPAGPETDDIDHDGDARLRLSPLSLYRGLQLPLHAFFDEFHPSMPDGEKLYRHHQVQHRGTEDAAQTRAFESAPDDDDTTTSPEQRPYSTFLDDLGCRWCTSPESVDTDLDDDCSVLSLSFSSSMSSSSLSPPFPDSSELSRLDEEDEDDADEDLAISTLELSPPLSTATPTSRDWEHHDKHQEYETRYHLIEEYPPQLYNIPTDCHSQPPPSEFSPPTSHVSHLPPLGDNAVPPLSSPDLQGVQLTDEPGLDDLGLEFLSPSVSTVELPPLLVLFLGLLENKDQADKPKTDNSNGTAPPPTPSPAAAALAPVIAPSSEPEPLRLLVKPRITSMARLVANTVFHRQQYPHSTLGHVHDPARPKKSPTSSAGAPRRNFAVLQHPPPAPSKANTYHGHEFLAKLAARFVTRLFACPDYPQSSMQAQAKLPYFIAYALHRTKLHPSVTFAALVLLQRLKARFPSARGSSGHRSWCIVAQGMFTLREVNQMEREMCTYLDWELTVDNRILSNFEDALKAARAEQSKSNTPFDEKSSSTSPVPGSPGHNSPTPGAPTKTPWVNAPETPSPTYSSTTSPASSGSPATPVGGPETNPKIRGIDTLPEFGLMSRTPSVVHADPLLAAHLVAGYSSRRTSSRRSVPRP</sequence>
<evidence type="ECO:0000256" key="1">
    <source>
        <dbReference type="SAM" id="MobiDB-lite"/>
    </source>
</evidence>
<evidence type="ECO:0000313" key="3">
    <source>
        <dbReference type="Proteomes" id="UP000284706"/>
    </source>
</evidence>
<feature type="region of interest" description="Disordered" evidence="1">
    <location>
        <begin position="126"/>
        <end position="163"/>
    </location>
</feature>
<dbReference type="InterPro" id="IPR036915">
    <property type="entry name" value="Cyclin-like_sf"/>
</dbReference>
<dbReference type="EMBL" id="NHYE01000190">
    <property type="protein sequence ID" value="PPR07088.1"/>
    <property type="molecule type" value="Genomic_DNA"/>
</dbReference>
<name>A0A409YVU1_9AGAR</name>
<feature type="region of interest" description="Disordered" evidence="1">
    <location>
        <begin position="425"/>
        <end position="446"/>
    </location>
</feature>
<dbReference type="OrthoDB" id="244495at2759"/>
<comment type="caution">
    <text evidence="2">The sequence shown here is derived from an EMBL/GenBank/DDBJ whole genome shotgun (WGS) entry which is preliminary data.</text>
</comment>
<feature type="compositionally biased region" description="Acidic residues" evidence="1">
    <location>
        <begin position="218"/>
        <end position="229"/>
    </location>
</feature>
<organism evidence="2 3">
    <name type="scientific">Gymnopilus dilepis</name>
    <dbReference type="NCBI Taxonomy" id="231916"/>
    <lineage>
        <taxon>Eukaryota</taxon>
        <taxon>Fungi</taxon>
        <taxon>Dikarya</taxon>
        <taxon>Basidiomycota</taxon>
        <taxon>Agaricomycotina</taxon>
        <taxon>Agaricomycetes</taxon>
        <taxon>Agaricomycetidae</taxon>
        <taxon>Agaricales</taxon>
        <taxon>Agaricineae</taxon>
        <taxon>Hymenogastraceae</taxon>
        <taxon>Gymnopilus</taxon>
    </lineage>
</organism>
<keyword evidence="3" id="KW-1185">Reference proteome</keyword>
<dbReference type="STRING" id="231916.A0A409YVU1"/>
<dbReference type="Gene3D" id="1.10.472.10">
    <property type="entry name" value="Cyclin-like"/>
    <property type="match status" value="1"/>
</dbReference>
<dbReference type="Proteomes" id="UP000284706">
    <property type="component" value="Unassembled WGS sequence"/>
</dbReference>
<dbReference type="AlphaFoldDB" id="A0A409YVU1"/>
<evidence type="ECO:0000313" key="2">
    <source>
        <dbReference type="EMBL" id="PPR07088.1"/>
    </source>
</evidence>
<feature type="region of interest" description="Disordered" evidence="1">
    <location>
        <begin position="591"/>
        <end position="674"/>
    </location>
</feature>
<feature type="region of interest" description="Disordered" evidence="1">
    <location>
        <begin position="65"/>
        <end position="85"/>
    </location>
</feature>
<feature type="region of interest" description="Disordered" evidence="1">
    <location>
        <begin position="359"/>
        <end position="382"/>
    </location>
</feature>
<reference evidence="2 3" key="1">
    <citation type="journal article" date="2018" name="Evol. Lett.">
        <title>Horizontal gene cluster transfer increased hallucinogenic mushroom diversity.</title>
        <authorList>
            <person name="Reynolds H.T."/>
            <person name="Vijayakumar V."/>
            <person name="Gluck-Thaler E."/>
            <person name="Korotkin H.B."/>
            <person name="Matheny P.B."/>
            <person name="Slot J.C."/>
        </authorList>
    </citation>
    <scope>NUCLEOTIDE SEQUENCE [LARGE SCALE GENOMIC DNA]</scope>
    <source>
        <strain evidence="2 3">SRW20</strain>
    </source>
</reference>
<feature type="region of interest" description="Disordered" evidence="1">
    <location>
        <begin position="197"/>
        <end position="254"/>
    </location>
</feature>
<gene>
    <name evidence="2" type="ORF">CVT26_005305</name>
</gene>